<keyword evidence="3" id="KW-1185">Reference proteome</keyword>
<sequence>MNHQMTILRSGWVCLTLLVGGMTLGCSDGSNQAVPVQFPDVKDLPKPIVNAPSKSANFDTTTQSQGDPSDYTRVEK</sequence>
<evidence type="ECO:0000313" key="2">
    <source>
        <dbReference type="EMBL" id="ADV63341.1"/>
    </source>
</evidence>
<dbReference type="KEGG" id="ipa:Isop_2775"/>
<evidence type="ECO:0000313" key="3">
    <source>
        <dbReference type="Proteomes" id="UP000008631"/>
    </source>
</evidence>
<gene>
    <name evidence="2" type="ordered locus">Isop_2775</name>
</gene>
<dbReference type="EMBL" id="CP002353">
    <property type="protein sequence ID" value="ADV63341.1"/>
    <property type="molecule type" value="Genomic_DNA"/>
</dbReference>
<feature type="region of interest" description="Disordered" evidence="1">
    <location>
        <begin position="49"/>
        <end position="76"/>
    </location>
</feature>
<dbReference type="InParanoid" id="E8R0K9"/>
<dbReference type="Proteomes" id="UP000008631">
    <property type="component" value="Chromosome"/>
</dbReference>
<evidence type="ECO:0000256" key="1">
    <source>
        <dbReference type="SAM" id="MobiDB-lite"/>
    </source>
</evidence>
<dbReference type="AlphaFoldDB" id="E8R0K9"/>
<reference key="1">
    <citation type="submission" date="2010-11" db="EMBL/GenBank/DDBJ databases">
        <title>The complete sequence of chromosome of Isophaera pallida ATCC 43644.</title>
        <authorList>
            <consortium name="US DOE Joint Genome Institute (JGI-PGF)"/>
            <person name="Lucas S."/>
            <person name="Copeland A."/>
            <person name="Lapidus A."/>
            <person name="Bruce D."/>
            <person name="Goodwin L."/>
            <person name="Pitluck S."/>
            <person name="Kyrpides N."/>
            <person name="Mavromatis K."/>
            <person name="Pagani I."/>
            <person name="Ivanova N."/>
            <person name="Saunders E."/>
            <person name="Brettin T."/>
            <person name="Detter J.C."/>
            <person name="Han C."/>
            <person name="Tapia R."/>
            <person name="Land M."/>
            <person name="Hauser L."/>
            <person name="Markowitz V."/>
            <person name="Cheng J.-F."/>
            <person name="Hugenholtz P."/>
            <person name="Woyke T."/>
            <person name="Wu D."/>
            <person name="Eisen J.A."/>
        </authorList>
    </citation>
    <scope>NUCLEOTIDE SEQUENCE</scope>
    <source>
        <strain>ATCC 43644</strain>
    </source>
</reference>
<accession>E8R0K9</accession>
<protein>
    <submittedName>
        <fullName evidence="2">Uncharacterized protein</fullName>
    </submittedName>
</protein>
<proteinExistence type="predicted"/>
<name>E8R0K9_ISOPI</name>
<reference evidence="2 3" key="2">
    <citation type="journal article" date="2011" name="Stand. Genomic Sci.">
        <title>Complete genome sequence of Isosphaera pallida type strain (IS1B).</title>
        <authorList>
            <consortium name="US DOE Joint Genome Institute (JGI-PGF)"/>
            <person name="Goker M."/>
            <person name="Cleland D."/>
            <person name="Saunders E."/>
            <person name="Lapidus A."/>
            <person name="Nolan M."/>
            <person name="Lucas S."/>
            <person name="Hammon N."/>
            <person name="Deshpande S."/>
            <person name="Cheng J.F."/>
            <person name="Tapia R."/>
            <person name="Han C."/>
            <person name="Goodwin L."/>
            <person name="Pitluck S."/>
            <person name="Liolios K."/>
            <person name="Pagani I."/>
            <person name="Ivanova N."/>
            <person name="Mavromatis K."/>
            <person name="Pati A."/>
            <person name="Chen A."/>
            <person name="Palaniappan K."/>
            <person name="Land M."/>
            <person name="Hauser L."/>
            <person name="Chang Y.J."/>
            <person name="Jeffries C.D."/>
            <person name="Detter J.C."/>
            <person name="Beck B."/>
            <person name="Woyke T."/>
            <person name="Bristow J."/>
            <person name="Eisen J.A."/>
            <person name="Markowitz V."/>
            <person name="Hugenholtz P."/>
            <person name="Kyrpides N.C."/>
            <person name="Klenk H.P."/>
        </authorList>
    </citation>
    <scope>NUCLEOTIDE SEQUENCE [LARGE SCALE GENOMIC DNA]</scope>
    <source>
        <strain evidence="3">ATCC 43644 / DSM 9630 / IS1B</strain>
    </source>
</reference>
<feature type="compositionally biased region" description="Polar residues" evidence="1">
    <location>
        <begin position="52"/>
        <end position="67"/>
    </location>
</feature>
<organism evidence="2 3">
    <name type="scientific">Isosphaera pallida (strain ATCC 43644 / DSM 9630 / IS1B)</name>
    <dbReference type="NCBI Taxonomy" id="575540"/>
    <lineage>
        <taxon>Bacteria</taxon>
        <taxon>Pseudomonadati</taxon>
        <taxon>Planctomycetota</taxon>
        <taxon>Planctomycetia</taxon>
        <taxon>Isosphaerales</taxon>
        <taxon>Isosphaeraceae</taxon>
        <taxon>Isosphaera</taxon>
    </lineage>
</organism>
<dbReference type="HOGENOM" id="CLU_2649569_0_0_0"/>